<dbReference type="Proteomes" id="UP000593576">
    <property type="component" value="Unassembled WGS sequence"/>
</dbReference>
<sequence length="141" mass="16727">MEKRMEDLQIEDNKEEAWGIHEDEDPVSHKYEFYLVGYFLTASVINFQAMRNTMANIWHPLGGVMISNLGAKRFLFKFYHELDIGRVENGAHWTFNTHILVFHYLKKNEELLRPLVGQIYCKPDWKVTIKHAILNENDMRS</sequence>
<dbReference type="InterPro" id="IPR025558">
    <property type="entry name" value="DUF4283"/>
</dbReference>
<dbReference type="OrthoDB" id="985711at2759"/>
<dbReference type="AlphaFoldDB" id="A0A7J9L3X7"/>
<organism evidence="2 3">
    <name type="scientific">Gossypium schwendimanii</name>
    <name type="common">Cotton</name>
    <dbReference type="NCBI Taxonomy" id="34291"/>
    <lineage>
        <taxon>Eukaryota</taxon>
        <taxon>Viridiplantae</taxon>
        <taxon>Streptophyta</taxon>
        <taxon>Embryophyta</taxon>
        <taxon>Tracheophyta</taxon>
        <taxon>Spermatophyta</taxon>
        <taxon>Magnoliopsida</taxon>
        <taxon>eudicotyledons</taxon>
        <taxon>Gunneridae</taxon>
        <taxon>Pentapetalae</taxon>
        <taxon>rosids</taxon>
        <taxon>malvids</taxon>
        <taxon>Malvales</taxon>
        <taxon>Malvaceae</taxon>
        <taxon>Malvoideae</taxon>
        <taxon>Gossypium</taxon>
    </lineage>
</organism>
<dbReference type="Pfam" id="PF14111">
    <property type="entry name" value="DUF4283"/>
    <property type="match status" value="1"/>
</dbReference>
<evidence type="ECO:0000313" key="2">
    <source>
        <dbReference type="EMBL" id="MBA0853109.1"/>
    </source>
</evidence>
<protein>
    <recommendedName>
        <fullName evidence="1">DUF4283 domain-containing protein</fullName>
    </recommendedName>
</protein>
<accession>A0A7J9L3X7</accession>
<evidence type="ECO:0000313" key="3">
    <source>
        <dbReference type="Proteomes" id="UP000593576"/>
    </source>
</evidence>
<reference evidence="2 3" key="1">
    <citation type="journal article" date="2019" name="Genome Biol. Evol.">
        <title>Insights into the evolution of the New World diploid cottons (Gossypium, subgenus Houzingenia) based on genome sequencing.</title>
        <authorList>
            <person name="Grover C.E."/>
            <person name="Arick M.A. 2nd"/>
            <person name="Thrash A."/>
            <person name="Conover J.L."/>
            <person name="Sanders W.S."/>
            <person name="Peterson D.G."/>
            <person name="Frelichowski J.E."/>
            <person name="Scheffler J.A."/>
            <person name="Scheffler B.E."/>
            <person name="Wendel J.F."/>
        </authorList>
    </citation>
    <scope>NUCLEOTIDE SEQUENCE [LARGE SCALE GENOMIC DNA]</scope>
    <source>
        <strain evidence="2">1</strain>
        <tissue evidence="2">Leaf</tissue>
    </source>
</reference>
<dbReference type="EMBL" id="JABFAF010000004">
    <property type="protein sequence ID" value="MBA0853109.1"/>
    <property type="molecule type" value="Genomic_DNA"/>
</dbReference>
<evidence type="ECO:0000259" key="1">
    <source>
        <dbReference type="Pfam" id="PF14111"/>
    </source>
</evidence>
<gene>
    <name evidence="2" type="ORF">Goshw_013602</name>
</gene>
<comment type="caution">
    <text evidence="2">The sequence shown here is derived from an EMBL/GenBank/DDBJ whole genome shotgun (WGS) entry which is preliminary data.</text>
</comment>
<proteinExistence type="predicted"/>
<keyword evidence="3" id="KW-1185">Reference proteome</keyword>
<feature type="domain" description="DUF4283" evidence="1">
    <location>
        <begin position="32"/>
        <end position="108"/>
    </location>
</feature>
<name>A0A7J9L3X7_GOSSC</name>